<dbReference type="InterPro" id="IPR020846">
    <property type="entry name" value="MFS_dom"/>
</dbReference>
<proteinExistence type="predicted"/>
<organism evidence="9 10">
    <name type="scientific">Actinoalloteichus hymeniacidonis</name>
    <dbReference type="NCBI Taxonomy" id="340345"/>
    <lineage>
        <taxon>Bacteria</taxon>
        <taxon>Bacillati</taxon>
        <taxon>Actinomycetota</taxon>
        <taxon>Actinomycetes</taxon>
        <taxon>Pseudonocardiales</taxon>
        <taxon>Pseudonocardiaceae</taxon>
        <taxon>Actinoalloteichus</taxon>
    </lineage>
</organism>
<evidence type="ECO:0000256" key="5">
    <source>
        <dbReference type="ARBA" id="ARBA00022989"/>
    </source>
</evidence>
<dbReference type="KEGG" id="ahm:TL08_16990"/>
<feature type="transmembrane region" description="Helical" evidence="7">
    <location>
        <begin position="86"/>
        <end position="104"/>
    </location>
</feature>
<dbReference type="Gene3D" id="1.20.1250.20">
    <property type="entry name" value="MFS general substrate transporter like domains"/>
    <property type="match status" value="1"/>
</dbReference>
<feature type="transmembrane region" description="Helical" evidence="7">
    <location>
        <begin position="347"/>
        <end position="369"/>
    </location>
</feature>
<evidence type="ECO:0000313" key="9">
    <source>
        <dbReference type="EMBL" id="AOS64198.1"/>
    </source>
</evidence>
<dbReference type="PROSITE" id="PS00216">
    <property type="entry name" value="SUGAR_TRANSPORT_1"/>
    <property type="match status" value="1"/>
</dbReference>
<dbReference type="Pfam" id="PF07690">
    <property type="entry name" value="MFS_1"/>
    <property type="match status" value="1"/>
</dbReference>
<feature type="transmembrane region" description="Helical" evidence="7">
    <location>
        <begin position="375"/>
        <end position="395"/>
    </location>
</feature>
<feature type="transmembrane region" description="Helical" evidence="7">
    <location>
        <begin position="145"/>
        <end position="166"/>
    </location>
</feature>
<keyword evidence="3" id="KW-1003">Cell membrane</keyword>
<keyword evidence="4 7" id="KW-0812">Transmembrane</keyword>
<dbReference type="InterPro" id="IPR011701">
    <property type="entry name" value="MFS"/>
</dbReference>
<dbReference type="InterPro" id="IPR050171">
    <property type="entry name" value="MFS_Transporters"/>
</dbReference>
<dbReference type="PANTHER" id="PTHR23517">
    <property type="entry name" value="RESISTANCE PROTEIN MDTM, PUTATIVE-RELATED-RELATED"/>
    <property type="match status" value="1"/>
</dbReference>
<feature type="transmembrane region" description="Helical" evidence="7">
    <location>
        <begin position="289"/>
        <end position="310"/>
    </location>
</feature>
<dbReference type="Proteomes" id="UP000095210">
    <property type="component" value="Chromosome"/>
</dbReference>
<dbReference type="GO" id="GO:0022857">
    <property type="term" value="F:transmembrane transporter activity"/>
    <property type="evidence" value="ECO:0007669"/>
    <property type="project" value="InterPro"/>
</dbReference>
<feature type="domain" description="Major facilitator superfamily (MFS) profile" evidence="8">
    <location>
        <begin position="1"/>
        <end position="398"/>
    </location>
</feature>
<keyword evidence="2" id="KW-0813">Transport</keyword>
<evidence type="ECO:0000256" key="1">
    <source>
        <dbReference type="ARBA" id="ARBA00004651"/>
    </source>
</evidence>
<evidence type="ECO:0000256" key="2">
    <source>
        <dbReference type="ARBA" id="ARBA00022448"/>
    </source>
</evidence>
<gene>
    <name evidence="9" type="ORF">TL08_16990</name>
</gene>
<feature type="transmembrane region" description="Helical" evidence="7">
    <location>
        <begin position="21"/>
        <end position="45"/>
    </location>
</feature>
<accession>A0AAC9MYA4</accession>
<name>A0AAC9MYA4_9PSEU</name>
<reference evidence="10" key="1">
    <citation type="submission" date="2016-03" db="EMBL/GenBank/DDBJ databases">
        <title>Complete genome sequence of the type strain Actinoalloteichus hymeniacidonis DSM 45092.</title>
        <authorList>
            <person name="Schaffert L."/>
            <person name="Albersmeier A."/>
            <person name="Winkler A."/>
            <person name="Kalinowski J."/>
            <person name="Zotchev S."/>
            <person name="Ruckert C."/>
        </authorList>
    </citation>
    <scope>NUCLEOTIDE SEQUENCE [LARGE SCALE GENOMIC DNA]</scope>
    <source>
        <strain evidence="10">HPA177(T) (DSM 45092(T))</strain>
    </source>
</reference>
<keyword evidence="5 7" id="KW-1133">Transmembrane helix</keyword>
<keyword evidence="10" id="KW-1185">Reference proteome</keyword>
<evidence type="ECO:0000256" key="6">
    <source>
        <dbReference type="ARBA" id="ARBA00023136"/>
    </source>
</evidence>
<dbReference type="InterPro" id="IPR005829">
    <property type="entry name" value="Sugar_transporter_CS"/>
</dbReference>
<dbReference type="PROSITE" id="PS50850">
    <property type="entry name" value="MFS"/>
    <property type="match status" value="1"/>
</dbReference>
<dbReference type="EMBL" id="CP014859">
    <property type="protein sequence ID" value="AOS64198.1"/>
    <property type="molecule type" value="Genomic_DNA"/>
</dbReference>
<feature type="transmembrane region" description="Helical" evidence="7">
    <location>
        <begin position="218"/>
        <end position="237"/>
    </location>
</feature>
<dbReference type="InterPro" id="IPR036259">
    <property type="entry name" value="MFS_trans_sf"/>
</dbReference>
<dbReference type="RefSeq" id="WP_069850323.1">
    <property type="nucleotide sequence ID" value="NZ_CP014859.1"/>
</dbReference>
<feature type="transmembrane region" description="Helical" evidence="7">
    <location>
        <begin position="316"/>
        <end position="335"/>
    </location>
</feature>
<feature type="transmembrane region" description="Helical" evidence="7">
    <location>
        <begin position="172"/>
        <end position="191"/>
    </location>
</feature>
<protein>
    <submittedName>
        <fullName evidence="9">Arabinose efflux permease family protein</fullName>
    </submittedName>
</protein>
<comment type="subcellular location">
    <subcellularLocation>
        <location evidence="1">Cell membrane</location>
        <topology evidence="1">Multi-pass membrane protein</topology>
    </subcellularLocation>
</comment>
<feature type="transmembrane region" description="Helical" evidence="7">
    <location>
        <begin position="257"/>
        <end position="277"/>
    </location>
</feature>
<dbReference type="SUPFAM" id="SSF103473">
    <property type="entry name" value="MFS general substrate transporter"/>
    <property type="match status" value="1"/>
</dbReference>
<evidence type="ECO:0000256" key="7">
    <source>
        <dbReference type="SAM" id="Phobius"/>
    </source>
</evidence>
<dbReference type="AlphaFoldDB" id="A0AAC9MYA4"/>
<sequence length="408" mass="41386">MTTSTLDPSTRRRSLGPGAATALQAIILITFMAASSAPSPIYRIYQQQWDLAPSTLTILFGVYAASLLVALLVVGRISDHVGRKPTVLAALIGVSLAMVLFLVAENAGTVLVARVVQGLATGTATGALAAGLLDTARAHGGLINSVSPVAGMALGALGASLLVEFAPIPMRLVFLLLLVAFIGQAFALTVLPETAARRPGAVASLRPRIGVPPRARRTLFLVGPAAVAAWALGGFYLSLGPSLAQLVTGSDSALTGGLLVFTLTSSGAVAVFLLRSAAPRRLIRIGSSALLGGLAITLLGVSMGSALLFYPGTVLAGIGFGCGFLGAMRTLIPLAEPHERAGLMSTFYIVCYLGNCVPAVIAGIAANSIGVPAATGYFGAAVILLALVAFLGTLLRQDTPSTNPPPAA</sequence>
<dbReference type="PANTHER" id="PTHR23517:SF13">
    <property type="entry name" value="MAJOR FACILITATOR SUPERFAMILY MFS_1"/>
    <property type="match status" value="1"/>
</dbReference>
<evidence type="ECO:0000256" key="4">
    <source>
        <dbReference type="ARBA" id="ARBA00022692"/>
    </source>
</evidence>
<dbReference type="GO" id="GO:0005886">
    <property type="term" value="C:plasma membrane"/>
    <property type="evidence" value="ECO:0007669"/>
    <property type="project" value="UniProtKB-SubCell"/>
</dbReference>
<keyword evidence="6 7" id="KW-0472">Membrane</keyword>
<evidence type="ECO:0000259" key="8">
    <source>
        <dbReference type="PROSITE" id="PS50850"/>
    </source>
</evidence>
<feature type="transmembrane region" description="Helical" evidence="7">
    <location>
        <begin position="51"/>
        <end position="74"/>
    </location>
</feature>
<feature type="transmembrane region" description="Helical" evidence="7">
    <location>
        <begin position="110"/>
        <end position="133"/>
    </location>
</feature>
<evidence type="ECO:0000313" key="10">
    <source>
        <dbReference type="Proteomes" id="UP000095210"/>
    </source>
</evidence>
<evidence type="ECO:0000256" key="3">
    <source>
        <dbReference type="ARBA" id="ARBA00022475"/>
    </source>
</evidence>